<dbReference type="PROSITE" id="PS50995">
    <property type="entry name" value="HTH_MARR_2"/>
    <property type="match status" value="1"/>
</dbReference>
<dbReference type="Pfam" id="PF01047">
    <property type="entry name" value="MarR"/>
    <property type="match status" value="1"/>
</dbReference>
<dbReference type="EMBL" id="JBHSFE010000016">
    <property type="protein sequence ID" value="MFC4610389.1"/>
    <property type="molecule type" value="Genomic_DNA"/>
</dbReference>
<protein>
    <submittedName>
        <fullName evidence="2">MarR family winged helix-turn-helix transcriptional regulator</fullName>
    </submittedName>
</protein>
<dbReference type="SMART" id="SM00347">
    <property type="entry name" value="HTH_MARR"/>
    <property type="match status" value="1"/>
</dbReference>
<dbReference type="InterPro" id="IPR000835">
    <property type="entry name" value="HTH_MarR-typ"/>
</dbReference>
<reference evidence="3" key="1">
    <citation type="journal article" date="2019" name="Int. J. Syst. Evol. Microbiol.">
        <title>The Global Catalogue of Microorganisms (GCM) 10K type strain sequencing project: providing services to taxonomists for standard genome sequencing and annotation.</title>
        <authorList>
            <consortium name="The Broad Institute Genomics Platform"/>
            <consortium name="The Broad Institute Genome Sequencing Center for Infectious Disease"/>
            <person name="Wu L."/>
            <person name="Ma J."/>
        </authorList>
    </citation>
    <scope>NUCLEOTIDE SEQUENCE [LARGE SCALE GENOMIC DNA]</scope>
    <source>
        <strain evidence="3">CGMCC 4.7139</strain>
    </source>
</reference>
<dbReference type="PANTHER" id="PTHR33164">
    <property type="entry name" value="TRANSCRIPTIONAL REGULATOR, MARR FAMILY"/>
    <property type="match status" value="1"/>
</dbReference>
<proteinExistence type="predicted"/>
<dbReference type="Gene3D" id="1.10.10.10">
    <property type="entry name" value="Winged helix-like DNA-binding domain superfamily/Winged helix DNA-binding domain"/>
    <property type="match status" value="1"/>
</dbReference>
<dbReference type="RefSeq" id="WP_381198625.1">
    <property type="nucleotide sequence ID" value="NZ_JBHSFE010000016.1"/>
</dbReference>
<accession>A0ABV9GCV6</accession>
<gene>
    <name evidence="2" type="ORF">ACFO9E_21630</name>
</gene>
<comment type="caution">
    <text evidence="2">The sequence shown here is derived from an EMBL/GenBank/DDBJ whole genome shotgun (WGS) entry which is preliminary data.</text>
</comment>
<evidence type="ECO:0000259" key="1">
    <source>
        <dbReference type="PROSITE" id="PS50995"/>
    </source>
</evidence>
<organism evidence="2 3">
    <name type="scientific">Streptomyces maoxianensis</name>
    <dbReference type="NCBI Taxonomy" id="1459942"/>
    <lineage>
        <taxon>Bacteria</taxon>
        <taxon>Bacillati</taxon>
        <taxon>Actinomycetota</taxon>
        <taxon>Actinomycetes</taxon>
        <taxon>Kitasatosporales</taxon>
        <taxon>Streptomycetaceae</taxon>
        <taxon>Streptomyces</taxon>
    </lineage>
</organism>
<keyword evidence="3" id="KW-1185">Reference proteome</keyword>
<evidence type="ECO:0000313" key="3">
    <source>
        <dbReference type="Proteomes" id="UP001595993"/>
    </source>
</evidence>
<dbReference type="InterPro" id="IPR039422">
    <property type="entry name" value="MarR/SlyA-like"/>
</dbReference>
<dbReference type="InterPro" id="IPR036390">
    <property type="entry name" value="WH_DNA-bd_sf"/>
</dbReference>
<dbReference type="PRINTS" id="PR00598">
    <property type="entry name" value="HTHMARR"/>
</dbReference>
<sequence length="153" mass="17131">MSPEDRPLRPLDQTEEALVRALGRVMMALPRVVDADMVRDGGLRLSEYTPLMFLSEAPQVRMRMSELAEACNLTLSGMTRVVSRLEKQGFVQRVQCAEDLRGWNAVLTEDGLARLRDAWPAHLASVRRHVLDNLADHDLAQLAAGLRRIAKTS</sequence>
<dbReference type="PANTHER" id="PTHR33164:SF99">
    <property type="entry name" value="MARR FAMILY REGULATORY PROTEIN"/>
    <property type="match status" value="1"/>
</dbReference>
<dbReference type="SUPFAM" id="SSF46785">
    <property type="entry name" value="Winged helix' DNA-binding domain"/>
    <property type="match status" value="1"/>
</dbReference>
<dbReference type="Proteomes" id="UP001595993">
    <property type="component" value="Unassembled WGS sequence"/>
</dbReference>
<name>A0ABV9GCV6_9ACTN</name>
<evidence type="ECO:0000313" key="2">
    <source>
        <dbReference type="EMBL" id="MFC4610389.1"/>
    </source>
</evidence>
<dbReference type="InterPro" id="IPR036388">
    <property type="entry name" value="WH-like_DNA-bd_sf"/>
</dbReference>
<feature type="domain" description="HTH marR-type" evidence="1">
    <location>
        <begin position="15"/>
        <end position="151"/>
    </location>
</feature>